<evidence type="ECO:0000313" key="3">
    <source>
        <dbReference type="Proteomes" id="UP000675968"/>
    </source>
</evidence>
<comment type="caution">
    <text evidence="2">The sequence shown here is derived from an EMBL/GenBank/DDBJ whole genome shotgun (WGS) entry which is preliminary data.</text>
</comment>
<evidence type="ECO:0000313" key="2">
    <source>
        <dbReference type="EMBL" id="MBS3061655.1"/>
    </source>
</evidence>
<dbReference type="EMBL" id="JAGVWC010000010">
    <property type="protein sequence ID" value="MBS3061655.1"/>
    <property type="molecule type" value="Genomic_DNA"/>
</dbReference>
<gene>
    <name evidence="2" type="ORF">J4215_03665</name>
</gene>
<protein>
    <submittedName>
        <fullName evidence="2">DUF4389 domain-containing protein</fullName>
    </submittedName>
</protein>
<reference evidence="2" key="2">
    <citation type="submission" date="2021-05" db="EMBL/GenBank/DDBJ databases">
        <title>Protein family content uncovers lineage relationships and bacterial pathway maintenance mechanisms in DPANN archaea.</title>
        <authorList>
            <person name="Castelle C.J."/>
            <person name="Meheust R."/>
            <person name="Jaffe A.L."/>
            <person name="Seitz K."/>
            <person name="Gong X."/>
            <person name="Baker B.J."/>
            <person name="Banfield J.F."/>
        </authorList>
    </citation>
    <scope>NUCLEOTIDE SEQUENCE</scope>
    <source>
        <strain evidence="2">RIFCSPLOWO2_01_FULL_AR10_48_17</strain>
    </source>
</reference>
<dbReference type="Pfam" id="PF14333">
    <property type="entry name" value="DUF4389"/>
    <property type="match status" value="1"/>
</dbReference>
<dbReference type="AlphaFoldDB" id="A0A8T4LEE3"/>
<keyword evidence="1" id="KW-0472">Membrane</keyword>
<evidence type="ECO:0000256" key="1">
    <source>
        <dbReference type="SAM" id="Phobius"/>
    </source>
</evidence>
<name>A0A8T4LEE3_9ARCH</name>
<reference evidence="2" key="1">
    <citation type="submission" date="2021-03" db="EMBL/GenBank/DDBJ databases">
        <authorList>
            <person name="Jaffe A."/>
        </authorList>
    </citation>
    <scope>NUCLEOTIDE SEQUENCE</scope>
    <source>
        <strain evidence="2">RIFCSPLOWO2_01_FULL_AR10_48_17</strain>
    </source>
</reference>
<dbReference type="Proteomes" id="UP000675968">
    <property type="component" value="Unassembled WGS sequence"/>
</dbReference>
<keyword evidence="1" id="KW-0812">Transmembrane</keyword>
<dbReference type="InterPro" id="IPR025498">
    <property type="entry name" value="DUF4389"/>
</dbReference>
<keyword evidence="1" id="KW-1133">Transmembrane helix</keyword>
<feature type="transmembrane region" description="Helical" evidence="1">
    <location>
        <begin position="74"/>
        <end position="93"/>
    </location>
</feature>
<feature type="transmembrane region" description="Helical" evidence="1">
    <location>
        <begin position="39"/>
        <end position="67"/>
    </location>
</feature>
<sequence length="108" mass="12530">MPFYAFFAHQGESVLHSVSLKVESIEKASRLELLVRLVYWIPLLIVTWVLQVLAGISWIVTFFSVLVLGKRFSLFSRLMTLAMVYNLRFYAYYSLLTDERPPIIPEGI</sequence>
<accession>A0A8T4LEE3</accession>
<organism evidence="2 3">
    <name type="scientific">Candidatus Iainarchaeum sp</name>
    <dbReference type="NCBI Taxonomy" id="3101447"/>
    <lineage>
        <taxon>Archaea</taxon>
        <taxon>Candidatus Iainarchaeota</taxon>
        <taxon>Candidatus Iainarchaeia</taxon>
        <taxon>Candidatus Iainarchaeales</taxon>
        <taxon>Candidatus Iainarchaeaceae</taxon>
        <taxon>Candidatus Iainarchaeum</taxon>
    </lineage>
</organism>
<proteinExistence type="predicted"/>